<sequence>MRRAFTMVEVLLALSIFIMMSAGVMVVGRGLVIREREEQFLAQVVDGWDQLRQHVRQGDGQGWMTITTQRVRFQEQGALGAGDYFIALPDSLSLSPIGVLTASGLKTSKVQYKFFASGAVDSGTIVFRRGNGKYVRLVVMMQWGVMVRKNE</sequence>
<accession>A0ABW4D099</accession>
<proteinExistence type="predicted"/>
<dbReference type="EMBL" id="JBHTOK010000071">
    <property type="protein sequence ID" value="MFD1441568.1"/>
    <property type="molecule type" value="Genomic_DNA"/>
</dbReference>
<evidence type="ECO:0000313" key="2">
    <source>
        <dbReference type="Proteomes" id="UP001597212"/>
    </source>
</evidence>
<dbReference type="Proteomes" id="UP001597212">
    <property type="component" value="Unassembled WGS sequence"/>
</dbReference>
<keyword evidence="2" id="KW-1185">Reference proteome</keyword>
<comment type="caution">
    <text evidence="1">The sequence shown here is derived from an EMBL/GenBank/DDBJ whole genome shotgun (WGS) entry which is preliminary data.</text>
</comment>
<dbReference type="RefSeq" id="WP_125756540.1">
    <property type="nucleotide sequence ID" value="NZ_JBHTOK010000071.1"/>
</dbReference>
<gene>
    <name evidence="1" type="ORF">ACFQ5K_09305</name>
</gene>
<reference evidence="2" key="1">
    <citation type="journal article" date="2019" name="Int. J. Syst. Evol. Microbiol.">
        <title>The Global Catalogue of Microorganisms (GCM) 10K type strain sequencing project: providing services to taxonomists for standard genome sequencing and annotation.</title>
        <authorList>
            <consortium name="The Broad Institute Genomics Platform"/>
            <consortium name="The Broad Institute Genome Sequencing Center for Infectious Disease"/>
            <person name="Wu L."/>
            <person name="Ma J."/>
        </authorList>
    </citation>
    <scope>NUCLEOTIDE SEQUENCE [LARGE SCALE GENOMIC DNA]</scope>
    <source>
        <strain evidence="2">CCM 8912</strain>
    </source>
</reference>
<evidence type="ECO:0000313" key="1">
    <source>
        <dbReference type="EMBL" id="MFD1441568.1"/>
    </source>
</evidence>
<name>A0ABW4D099_9LACO</name>
<protein>
    <submittedName>
        <fullName evidence="1">Type II secretion system protein</fullName>
    </submittedName>
</protein>
<organism evidence="1 2">
    <name type="scientific">Lacticaseibacillus hegangensis</name>
    <dbReference type="NCBI Taxonomy" id="2486010"/>
    <lineage>
        <taxon>Bacteria</taxon>
        <taxon>Bacillati</taxon>
        <taxon>Bacillota</taxon>
        <taxon>Bacilli</taxon>
        <taxon>Lactobacillales</taxon>
        <taxon>Lactobacillaceae</taxon>
        <taxon>Lacticaseibacillus</taxon>
    </lineage>
</organism>